<evidence type="ECO:0000259" key="2">
    <source>
        <dbReference type="Pfam" id="PF12756"/>
    </source>
</evidence>
<dbReference type="InterPro" id="IPR040025">
    <property type="entry name" value="Znf622/Rei1/Reh1"/>
</dbReference>
<gene>
    <name evidence="3" type="ORF">CEUR00632_LOCUS19596</name>
</gene>
<dbReference type="InterPro" id="IPR041661">
    <property type="entry name" value="ZN622/Rei1/Reh1_Znf-C2H2"/>
</dbReference>
<feature type="region of interest" description="Disordered" evidence="1">
    <location>
        <begin position="121"/>
        <end position="173"/>
    </location>
</feature>
<accession>A0A7R9Z6Y3</accession>
<dbReference type="EMBL" id="HBEC01042098">
    <property type="protein sequence ID" value="CAD8308345.1"/>
    <property type="molecule type" value="Transcribed_RNA"/>
</dbReference>
<name>A0A7R9Z6Y3_9CHLO</name>
<dbReference type="GO" id="GO:0030687">
    <property type="term" value="C:preribosome, large subunit precursor"/>
    <property type="evidence" value="ECO:0007669"/>
    <property type="project" value="TreeGrafter"/>
</dbReference>
<dbReference type="Pfam" id="PF12756">
    <property type="entry name" value="zf-C2H2_2"/>
    <property type="match status" value="1"/>
</dbReference>
<feature type="compositionally biased region" description="Acidic residues" evidence="1">
    <location>
        <begin position="159"/>
        <end position="173"/>
    </location>
</feature>
<evidence type="ECO:0000313" key="3">
    <source>
        <dbReference type="EMBL" id="CAD8308345.1"/>
    </source>
</evidence>
<dbReference type="GO" id="GO:0042273">
    <property type="term" value="P:ribosomal large subunit biogenesis"/>
    <property type="evidence" value="ECO:0007669"/>
    <property type="project" value="TreeGrafter"/>
</dbReference>
<reference evidence="3" key="1">
    <citation type="submission" date="2021-01" db="EMBL/GenBank/DDBJ databases">
        <authorList>
            <person name="Corre E."/>
            <person name="Pelletier E."/>
            <person name="Niang G."/>
            <person name="Scheremetjew M."/>
            <person name="Finn R."/>
            <person name="Kale V."/>
            <person name="Holt S."/>
            <person name="Cochrane G."/>
            <person name="Meng A."/>
            <person name="Brown T."/>
            <person name="Cohen L."/>
        </authorList>
    </citation>
    <scope>NUCLEOTIDE SEQUENCE</scope>
    <source>
        <strain evidence="3">CCMP219</strain>
    </source>
</reference>
<dbReference type="PANTHER" id="PTHR13182">
    <property type="entry name" value="ZINC FINGER PROTEIN 622"/>
    <property type="match status" value="1"/>
</dbReference>
<dbReference type="AlphaFoldDB" id="A0A7R9Z6Y3"/>
<evidence type="ECO:0000256" key="1">
    <source>
        <dbReference type="SAM" id="MobiDB-lite"/>
    </source>
</evidence>
<dbReference type="PANTHER" id="PTHR13182:SF8">
    <property type="entry name" value="CYTOPLASMIC 60S SUBUNIT BIOGENESIS FACTOR ZNF622"/>
    <property type="match status" value="1"/>
</dbReference>
<sequence length="438" mass="49551">MEERNATGFYCSTSGTVFSDKESYLEHMKSDFHRYNLKRKVAGLPPVTKEWFEARRAQLASAGGPASGASPGLRVWVDPLTRKKFASENTWQAYTRSKKYAELVKKSGQPAPGPIIMTKSAEKSANERHEQELGEAQPSGAFSSKVGKGGKPRPAAAIPEDEDEDTEDGWETASDEDIVEALPANHDTAEADGEDTDEDVAPEQWEKWDVCRSLFDNHISKDLESNLAYMYKHYGFYIPDAEYLQDPEGLMKYLGCKLQYGRVPLYTRGDDPTAKQFRSLHAVQRHMVDTNQCRMVYEDNEDEYDEYYKYEDELLDNEGKELVVSDAPPSAMMTGGHELVLPSEHGTGGKILGTREFARYYKQRPRLEDSRESVHVNTMLARYRSLGIATIDGTKSLEAKKQTSKTNKDLKWEGKRNIKTEVWSNFVKELGKGVGRMY</sequence>
<organism evidence="3">
    <name type="scientific">Chlamydomonas euryale</name>
    <dbReference type="NCBI Taxonomy" id="1486919"/>
    <lineage>
        <taxon>Eukaryota</taxon>
        <taxon>Viridiplantae</taxon>
        <taxon>Chlorophyta</taxon>
        <taxon>core chlorophytes</taxon>
        <taxon>Chlorophyceae</taxon>
        <taxon>CS clade</taxon>
        <taxon>Chlamydomonadales</taxon>
        <taxon>Chlamydomonadaceae</taxon>
        <taxon>Chlamydomonas</taxon>
    </lineage>
</organism>
<feature type="domain" description="ZN622/Rei1/Reh1 zinc finger C2H2-type" evidence="2">
    <location>
        <begin position="213"/>
        <end position="312"/>
    </location>
</feature>
<proteinExistence type="predicted"/>
<feature type="compositionally biased region" description="Basic and acidic residues" evidence="1">
    <location>
        <begin position="121"/>
        <end position="132"/>
    </location>
</feature>
<protein>
    <recommendedName>
        <fullName evidence="2">ZN622/Rei1/Reh1 zinc finger C2H2-type domain-containing protein</fullName>
    </recommendedName>
</protein>